<feature type="transmembrane region" description="Helical" evidence="1">
    <location>
        <begin position="195"/>
        <end position="220"/>
    </location>
</feature>
<feature type="transmembrane region" description="Helical" evidence="1">
    <location>
        <begin position="12"/>
        <end position="37"/>
    </location>
</feature>
<dbReference type="OrthoDB" id="5819469at2759"/>
<evidence type="ECO:0000313" key="2">
    <source>
        <dbReference type="EMBL" id="EGT49955.1"/>
    </source>
</evidence>
<dbReference type="InterPro" id="IPR019422">
    <property type="entry name" value="7TM_GPCR_serpentine_rcpt_Srh"/>
</dbReference>
<keyword evidence="1" id="KW-0812">Transmembrane</keyword>
<gene>
    <name evidence="2" type="ORF">CAEBREN_22672</name>
</gene>
<dbReference type="Proteomes" id="UP000008068">
    <property type="component" value="Unassembled WGS sequence"/>
</dbReference>
<proteinExistence type="predicted"/>
<dbReference type="InParanoid" id="G0N170"/>
<feature type="transmembrane region" description="Helical" evidence="1">
    <location>
        <begin position="135"/>
        <end position="155"/>
    </location>
</feature>
<keyword evidence="3" id="KW-1185">Reference proteome</keyword>
<feature type="transmembrane region" description="Helical" evidence="1">
    <location>
        <begin position="49"/>
        <end position="69"/>
    </location>
</feature>
<dbReference type="eggNOG" id="ENOG502R14F">
    <property type="taxonomic scope" value="Eukaryota"/>
</dbReference>
<dbReference type="PANTHER" id="PTHR47405:SF4">
    <property type="entry name" value="SERPENTINE RECEPTOR, CLASS H"/>
    <property type="match status" value="1"/>
</dbReference>
<protein>
    <submittedName>
        <fullName evidence="2">Uncharacterized protein</fullName>
    </submittedName>
</protein>
<dbReference type="PANTHER" id="PTHR47405">
    <property type="entry name" value="SERPENTINE RECEPTOR, CLASS H-RELATED"/>
    <property type="match status" value="1"/>
</dbReference>
<dbReference type="HOGENOM" id="CLU_047463_1_0_1"/>
<sequence>MLNETCRIEDPLVLSIIHNVLFILSTFIYAIAFFLLIRRCPSSFREFRNYLVAHVFSGLLLDYHIRIIWNVSAITPFVALCSKGFFAEFTVISSQIFIFLLGFLGFTAISLFIFRMKAVNQHVDRTSKIRKWVPVFKFIFYSLFLLTLAFSIFIYPEWRWQTEYKRKIEQKFGSLPPFVWCDNCYFIRFDTWTSILFFILAYFAIFSAFITGALAAIETLRVLNSKNLKLSAKTAMAQRKLTYNLVAVTSVHIALLFIPSGAFLVASFAAPDYQFMSDAMLVLIEDHGSLTTLTMLLTNNLLRRSAIELFRIPMFCPQKTKITQGTGTSVVVNVVKMS</sequence>
<feature type="transmembrane region" description="Helical" evidence="1">
    <location>
        <begin position="89"/>
        <end position="114"/>
    </location>
</feature>
<evidence type="ECO:0000313" key="3">
    <source>
        <dbReference type="Proteomes" id="UP000008068"/>
    </source>
</evidence>
<feature type="transmembrane region" description="Helical" evidence="1">
    <location>
        <begin position="241"/>
        <end position="268"/>
    </location>
</feature>
<feature type="transmembrane region" description="Helical" evidence="1">
    <location>
        <begin position="280"/>
        <end position="302"/>
    </location>
</feature>
<keyword evidence="1" id="KW-1133">Transmembrane helix</keyword>
<name>G0N170_CAEBE</name>
<evidence type="ECO:0000256" key="1">
    <source>
        <dbReference type="SAM" id="Phobius"/>
    </source>
</evidence>
<dbReference type="AlphaFoldDB" id="G0N170"/>
<accession>G0N170</accession>
<dbReference type="Pfam" id="PF10318">
    <property type="entry name" value="7TM_GPCR_Srh"/>
    <property type="match status" value="1"/>
</dbReference>
<reference evidence="3" key="1">
    <citation type="submission" date="2011-07" db="EMBL/GenBank/DDBJ databases">
        <authorList>
            <consortium name="Caenorhabditis brenneri Sequencing and Analysis Consortium"/>
            <person name="Wilson R.K."/>
        </authorList>
    </citation>
    <scope>NUCLEOTIDE SEQUENCE [LARGE SCALE GENOMIC DNA]</scope>
    <source>
        <strain evidence="3">PB2801</strain>
    </source>
</reference>
<dbReference type="EMBL" id="GL379826">
    <property type="protein sequence ID" value="EGT49955.1"/>
    <property type="molecule type" value="Genomic_DNA"/>
</dbReference>
<organism evidence="3">
    <name type="scientific">Caenorhabditis brenneri</name>
    <name type="common">Nematode worm</name>
    <dbReference type="NCBI Taxonomy" id="135651"/>
    <lineage>
        <taxon>Eukaryota</taxon>
        <taxon>Metazoa</taxon>
        <taxon>Ecdysozoa</taxon>
        <taxon>Nematoda</taxon>
        <taxon>Chromadorea</taxon>
        <taxon>Rhabditida</taxon>
        <taxon>Rhabditina</taxon>
        <taxon>Rhabditomorpha</taxon>
        <taxon>Rhabditoidea</taxon>
        <taxon>Rhabditidae</taxon>
        <taxon>Peloderinae</taxon>
        <taxon>Caenorhabditis</taxon>
    </lineage>
</organism>
<keyword evidence="1" id="KW-0472">Membrane</keyword>